<keyword evidence="8" id="KW-1185">Reference proteome</keyword>
<dbReference type="PROSITE" id="PS01214">
    <property type="entry name" value="UPF0016"/>
    <property type="match status" value="1"/>
</dbReference>
<evidence type="ECO:0000256" key="2">
    <source>
        <dbReference type="ARBA" id="ARBA00009190"/>
    </source>
</evidence>
<dbReference type="PANTHER" id="PTHR12608">
    <property type="entry name" value="TRANSMEMBRANE PROTEIN HTP-1 RELATED"/>
    <property type="match status" value="1"/>
</dbReference>
<dbReference type="EMBL" id="BRYB01003464">
    <property type="protein sequence ID" value="GMI37158.1"/>
    <property type="molecule type" value="Genomic_DNA"/>
</dbReference>
<comment type="similarity">
    <text evidence="2 6">Belongs to the GDT1 family.</text>
</comment>
<dbReference type="Pfam" id="PF01169">
    <property type="entry name" value="GDT1"/>
    <property type="match status" value="2"/>
</dbReference>
<evidence type="ECO:0000256" key="3">
    <source>
        <dbReference type="ARBA" id="ARBA00022692"/>
    </source>
</evidence>
<keyword evidence="3 6" id="KW-0812">Transmembrane</keyword>
<keyword evidence="4 6" id="KW-1133">Transmembrane helix</keyword>
<keyword evidence="5 6" id="KW-0472">Membrane</keyword>
<protein>
    <recommendedName>
        <fullName evidence="6">GDT1 family protein</fullName>
    </recommendedName>
</protein>
<evidence type="ECO:0000256" key="6">
    <source>
        <dbReference type="RuleBase" id="RU365102"/>
    </source>
</evidence>
<sequence>MDPSALADFQATGFYQAFSLIFLSELGDKTFFIAGLLSMKTSRLVSFVGSLAALAVMTLISVAIGQVFHAVPAGLTNGLPLDDVVAVAAFTFFGLQTLRDALNSDPDNSSIDSELSDATDEVNASKTLTETTAWAQILSTFGLVFAAEFGDKSFLATIALAAAQNPFAVTSGAIAGHAAATAIAVTGGSYISRYISERVVGVISGSLFLVFALTTLLGLLGAL</sequence>
<proteinExistence type="inferred from homology"/>
<evidence type="ECO:0000256" key="5">
    <source>
        <dbReference type="ARBA" id="ARBA00023136"/>
    </source>
</evidence>
<gene>
    <name evidence="7" type="ORF">TeGR_g11937</name>
</gene>
<evidence type="ECO:0000256" key="1">
    <source>
        <dbReference type="ARBA" id="ARBA00004141"/>
    </source>
</evidence>
<feature type="transmembrane region" description="Helical" evidence="6">
    <location>
        <begin position="14"/>
        <end position="37"/>
    </location>
</feature>
<comment type="subcellular location">
    <subcellularLocation>
        <location evidence="1 6">Membrane</location>
        <topology evidence="1 6">Multi-pass membrane protein</topology>
    </subcellularLocation>
</comment>
<dbReference type="Proteomes" id="UP001165060">
    <property type="component" value="Unassembled WGS sequence"/>
</dbReference>
<evidence type="ECO:0000313" key="7">
    <source>
        <dbReference type="EMBL" id="GMI37158.1"/>
    </source>
</evidence>
<dbReference type="InterPro" id="IPR001727">
    <property type="entry name" value="GDT1-like"/>
</dbReference>
<feature type="transmembrane region" description="Helical" evidence="6">
    <location>
        <begin position="44"/>
        <end position="64"/>
    </location>
</feature>
<reference evidence="7 8" key="1">
    <citation type="journal article" date="2023" name="Commun. Biol.">
        <title>Genome analysis of Parmales, the sister group of diatoms, reveals the evolutionary specialization of diatoms from phago-mixotrophs to photoautotrophs.</title>
        <authorList>
            <person name="Ban H."/>
            <person name="Sato S."/>
            <person name="Yoshikawa S."/>
            <person name="Yamada K."/>
            <person name="Nakamura Y."/>
            <person name="Ichinomiya M."/>
            <person name="Sato N."/>
            <person name="Blanc-Mathieu R."/>
            <person name="Endo H."/>
            <person name="Kuwata A."/>
            <person name="Ogata H."/>
        </authorList>
    </citation>
    <scope>NUCLEOTIDE SEQUENCE [LARGE SCALE GENOMIC DNA]</scope>
</reference>
<name>A0ABQ6MZY8_9STRA</name>
<dbReference type="PANTHER" id="PTHR12608:SF6">
    <property type="entry name" value="PROTEIN PAM71, CHLOROPLASTIC"/>
    <property type="match status" value="1"/>
</dbReference>
<evidence type="ECO:0000313" key="8">
    <source>
        <dbReference type="Proteomes" id="UP001165060"/>
    </source>
</evidence>
<evidence type="ECO:0000256" key="4">
    <source>
        <dbReference type="ARBA" id="ARBA00022989"/>
    </source>
</evidence>
<comment type="caution">
    <text evidence="7">The sequence shown here is derived from an EMBL/GenBank/DDBJ whole genome shotgun (WGS) entry which is preliminary data.</text>
</comment>
<dbReference type="InterPro" id="IPR049555">
    <property type="entry name" value="GDT1-like_CS"/>
</dbReference>
<feature type="transmembrane region" description="Helical" evidence="6">
    <location>
        <begin position="199"/>
        <end position="222"/>
    </location>
</feature>
<organism evidence="7 8">
    <name type="scientific">Tetraparma gracilis</name>
    <dbReference type="NCBI Taxonomy" id="2962635"/>
    <lineage>
        <taxon>Eukaryota</taxon>
        <taxon>Sar</taxon>
        <taxon>Stramenopiles</taxon>
        <taxon>Ochrophyta</taxon>
        <taxon>Bolidophyceae</taxon>
        <taxon>Parmales</taxon>
        <taxon>Triparmaceae</taxon>
        <taxon>Tetraparma</taxon>
    </lineage>
</organism>
<accession>A0ABQ6MZY8</accession>
<comment type="caution">
    <text evidence="6">Lacks conserved residue(s) required for the propagation of feature annotation.</text>
</comment>